<name>V7AMK8_PHAVU</name>
<dbReference type="Proteomes" id="UP000000226">
    <property type="component" value="Chromosome 10"/>
</dbReference>
<gene>
    <name evidence="1" type="ORF">PHAVU_010G081800g</name>
</gene>
<sequence length="72" mass="8616">MFFIMVSCKKRCIWINHLLLQSPGTYIILSPPFSIWTLHLSLSAWIECKIAKWYHIFFWTLVDKRSLSILDD</sequence>
<organism evidence="1 2">
    <name type="scientific">Phaseolus vulgaris</name>
    <name type="common">Kidney bean</name>
    <name type="synonym">French bean</name>
    <dbReference type="NCBI Taxonomy" id="3885"/>
    <lineage>
        <taxon>Eukaryota</taxon>
        <taxon>Viridiplantae</taxon>
        <taxon>Streptophyta</taxon>
        <taxon>Embryophyta</taxon>
        <taxon>Tracheophyta</taxon>
        <taxon>Spermatophyta</taxon>
        <taxon>Magnoliopsida</taxon>
        <taxon>eudicotyledons</taxon>
        <taxon>Gunneridae</taxon>
        <taxon>Pentapetalae</taxon>
        <taxon>rosids</taxon>
        <taxon>fabids</taxon>
        <taxon>Fabales</taxon>
        <taxon>Fabaceae</taxon>
        <taxon>Papilionoideae</taxon>
        <taxon>50 kb inversion clade</taxon>
        <taxon>NPAAA clade</taxon>
        <taxon>indigoferoid/millettioid clade</taxon>
        <taxon>Phaseoleae</taxon>
        <taxon>Phaseolus</taxon>
    </lineage>
</organism>
<evidence type="ECO:0000313" key="1">
    <source>
        <dbReference type="EMBL" id="ESW06847.1"/>
    </source>
</evidence>
<evidence type="ECO:0000313" key="2">
    <source>
        <dbReference type="Proteomes" id="UP000000226"/>
    </source>
</evidence>
<dbReference type="Gramene" id="ESW06847">
    <property type="protein sequence ID" value="ESW06847"/>
    <property type="gene ID" value="PHAVU_010G081800g"/>
</dbReference>
<protein>
    <submittedName>
        <fullName evidence="1">Uncharacterized protein</fullName>
    </submittedName>
</protein>
<dbReference type="EMBL" id="CM002297">
    <property type="protein sequence ID" value="ESW06847.1"/>
    <property type="molecule type" value="Genomic_DNA"/>
</dbReference>
<proteinExistence type="predicted"/>
<accession>V7AMK8</accession>
<keyword evidence="2" id="KW-1185">Reference proteome</keyword>
<dbReference type="AlphaFoldDB" id="V7AMK8"/>
<reference evidence="2" key="1">
    <citation type="journal article" date="2014" name="Nat. Genet.">
        <title>A reference genome for common bean and genome-wide analysis of dual domestications.</title>
        <authorList>
            <person name="Schmutz J."/>
            <person name="McClean P.E."/>
            <person name="Mamidi S."/>
            <person name="Wu G.A."/>
            <person name="Cannon S.B."/>
            <person name="Grimwood J."/>
            <person name="Jenkins J."/>
            <person name="Shu S."/>
            <person name="Song Q."/>
            <person name="Chavarro C."/>
            <person name="Torres-Torres M."/>
            <person name="Geffroy V."/>
            <person name="Moghaddam S.M."/>
            <person name="Gao D."/>
            <person name="Abernathy B."/>
            <person name="Barry K."/>
            <person name="Blair M."/>
            <person name="Brick M.A."/>
            <person name="Chovatia M."/>
            <person name="Gepts P."/>
            <person name="Goodstein D.M."/>
            <person name="Gonzales M."/>
            <person name="Hellsten U."/>
            <person name="Hyten D.L."/>
            <person name="Jia G."/>
            <person name="Kelly J.D."/>
            <person name="Kudrna D."/>
            <person name="Lee R."/>
            <person name="Richard M.M."/>
            <person name="Miklas P.N."/>
            <person name="Osorno J.M."/>
            <person name="Rodrigues J."/>
            <person name="Thareau V."/>
            <person name="Urrea C.A."/>
            <person name="Wang M."/>
            <person name="Yu Y."/>
            <person name="Zhang M."/>
            <person name="Wing R.A."/>
            <person name="Cregan P.B."/>
            <person name="Rokhsar D.S."/>
            <person name="Jackson S.A."/>
        </authorList>
    </citation>
    <scope>NUCLEOTIDE SEQUENCE [LARGE SCALE GENOMIC DNA]</scope>
    <source>
        <strain evidence="2">cv. G19833</strain>
    </source>
</reference>